<protein>
    <submittedName>
        <fullName evidence="1">Uncharacterized protein</fullName>
    </submittedName>
</protein>
<proteinExistence type="predicted"/>
<organism evidence="1 2">
    <name type="scientific">Sphagnum jensenii</name>
    <dbReference type="NCBI Taxonomy" id="128206"/>
    <lineage>
        <taxon>Eukaryota</taxon>
        <taxon>Viridiplantae</taxon>
        <taxon>Streptophyta</taxon>
        <taxon>Embryophyta</taxon>
        <taxon>Bryophyta</taxon>
        <taxon>Sphagnophytina</taxon>
        <taxon>Sphagnopsida</taxon>
        <taxon>Sphagnales</taxon>
        <taxon>Sphagnaceae</taxon>
        <taxon>Sphagnum</taxon>
    </lineage>
</organism>
<accession>A0ABP1AY72</accession>
<name>A0ABP1AY72_9BRYO</name>
<evidence type="ECO:0000313" key="2">
    <source>
        <dbReference type="Proteomes" id="UP001497522"/>
    </source>
</evidence>
<dbReference type="Proteomes" id="UP001497522">
    <property type="component" value="Chromosome 17"/>
</dbReference>
<evidence type="ECO:0000313" key="1">
    <source>
        <dbReference type="EMBL" id="CAK9867362.1"/>
    </source>
</evidence>
<gene>
    <name evidence="1" type="ORF">CSSPJE1EN2_LOCUS10357</name>
</gene>
<reference evidence="1" key="1">
    <citation type="submission" date="2024-03" db="EMBL/GenBank/DDBJ databases">
        <authorList>
            <consortium name="ELIXIR-Norway"/>
            <consortium name="Elixir Norway"/>
        </authorList>
    </citation>
    <scope>NUCLEOTIDE SEQUENCE</scope>
</reference>
<sequence>MEGLLHHHHNKDQVPLQAGVVNPAAAGVAPATVVQQDPTKHQKHRKQEAELAGVAAAGYGFKEHHDKKKLEEATGMEKKHHLF</sequence>
<keyword evidence="2" id="KW-1185">Reference proteome</keyword>
<dbReference type="EMBL" id="OZ023718">
    <property type="protein sequence ID" value="CAK9867362.1"/>
    <property type="molecule type" value="Genomic_DNA"/>
</dbReference>